<gene>
    <name evidence="1" type="ordered locus">MICA_1078</name>
</gene>
<dbReference type="PANTHER" id="PTHR33221">
    <property type="entry name" value="WINGED HELIX-TURN-HELIX TRANSCRIPTIONAL REGULATOR, RRF2 FAMILY"/>
    <property type="match status" value="1"/>
</dbReference>
<dbReference type="HOGENOM" id="CLU_107144_1_2_5"/>
<dbReference type="PROSITE" id="PS51197">
    <property type="entry name" value="HTH_RRF2_2"/>
    <property type="match status" value="1"/>
</dbReference>
<dbReference type="Gene3D" id="1.10.10.10">
    <property type="entry name" value="Winged helix-like DNA-binding domain superfamily/Winged helix DNA-binding domain"/>
    <property type="match status" value="1"/>
</dbReference>
<dbReference type="PROSITE" id="PS01332">
    <property type="entry name" value="HTH_RRF2_1"/>
    <property type="match status" value="1"/>
</dbReference>
<accession>G2KN73</accession>
<reference evidence="1 2" key="1">
    <citation type="journal article" date="2011" name="BMC Genomics">
        <title>Genomic insights into an obligate epibiotic bacterial predator: Micavibrio aeruginosavorus ARL-13.</title>
        <authorList>
            <person name="Wang Z."/>
            <person name="Kadouri D."/>
            <person name="Wu M."/>
        </authorList>
    </citation>
    <scope>NUCLEOTIDE SEQUENCE [LARGE SCALE GENOMIC DNA]</scope>
    <source>
        <strain evidence="1 2">ARL-13</strain>
    </source>
</reference>
<dbReference type="InterPro" id="IPR014290">
    <property type="entry name" value="SUF_FeS_clus_asmbl_reg"/>
</dbReference>
<dbReference type="InterPro" id="IPR036390">
    <property type="entry name" value="WH_DNA-bd_sf"/>
</dbReference>
<dbReference type="GO" id="GO:0005829">
    <property type="term" value="C:cytosol"/>
    <property type="evidence" value="ECO:0007669"/>
    <property type="project" value="TreeGrafter"/>
</dbReference>
<dbReference type="NCBIfam" id="TIGR00738">
    <property type="entry name" value="rrf2_super"/>
    <property type="match status" value="1"/>
</dbReference>
<dbReference type="OrthoDB" id="9808360at2"/>
<dbReference type="SUPFAM" id="SSF46785">
    <property type="entry name" value="Winged helix' DNA-binding domain"/>
    <property type="match status" value="1"/>
</dbReference>
<dbReference type="InterPro" id="IPR011991">
    <property type="entry name" value="ArsR-like_HTH"/>
</dbReference>
<dbReference type="KEGG" id="mai:MICA_1078"/>
<evidence type="ECO:0000313" key="2">
    <source>
        <dbReference type="Proteomes" id="UP000009286"/>
    </source>
</evidence>
<dbReference type="InterPro" id="IPR000944">
    <property type="entry name" value="Tscrpt_reg_Rrf2"/>
</dbReference>
<protein>
    <submittedName>
        <fullName evidence="1">FeS assembly SUF system regulator</fullName>
    </submittedName>
</protein>
<keyword evidence="2" id="KW-1185">Reference proteome</keyword>
<dbReference type="STRING" id="856793.MICA_1078"/>
<dbReference type="CDD" id="cd00090">
    <property type="entry name" value="HTH_ARSR"/>
    <property type="match status" value="1"/>
</dbReference>
<proteinExistence type="predicted"/>
<dbReference type="InterPro" id="IPR030489">
    <property type="entry name" value="TR_Rrf2-type_CS"/>
</dbReference>
<dbReference type="Pfam" id="PF02082">
    <property type="entry name" value="Rrf2"/>
    <property type="match status" value="1"/>
</dbReference>
<dbReference type="PANTHER" id="PTHR33221:SF2">
    <property type="entry name" value="TRANSCRIPTIONAL REGULATOR"/>
    <property type="match status" value="1"/>
</dbReference>
<dbReference type="InterPro" id="IPR036388">
    <property type="entry name" value="WH-like_DNA-bd_sf"/>
</dbReference>
<dbReference type="NCBIfam" id="TIGR02944">
    <property type="entry name" value="suf_reg_Xantho"/>
    <property type="match status" value="1"/>
</dbReference>
<dbReference type="Proteomes" id="UP000009286">
    <property type="component" value="Chromosome"/>
</dbReference>
<dbReference type="eggNOG" id="COG1959">
    <property type="taxonomic scope" value="Bacteria"/>
</dbReference>
<dbReference type="RefSeq" id="WP_014102629.1">
    <property type="nucleotide sequence ID" value="NC_016026.1"/>
</dbReference>
<dbReference type="AlphaFoldDB" id="G2KN73"/>
<organism evidence="1 2">
    <name type="scientific">Micavibrio aeruginosavorus (strain ARL-13)</name>
    <dbReference type="NCBI Taxonomy" id="856793"/>
    <lineage>
        <taxon>Bacteria</taxon>
        <taxon>Pseudomonadati</taxon>
        <taxon>Bdellovibrionota</taxon>
        <taxon>Bdellovibrionia</taxon>
        <taxon>Bdellovibrionales</taxon>
        <taxon>Pseudobdellovibrionaceae</taxon>
        <taxon>Micavibrio</taxon>
    </lineage>
</organism>
<name>G2KN73_MICAA</name>
<dbReference type="GO" id="GO:0003700">
    <property type="term" value="F:DNA-binding transcription factor activity"/>
    <property type="evidence" value="ECO:0007669"/>
    <property type="project" value="TreeGrafter"/>
</dbReference>
<evidence type="ECO:0000313" key="1">
    <source>
        <dbReference type="EMBL" id="AEP09406.1"/>
    </source>
</evidence>
<sequence>MIRLSRFTDYAVLMLAELARDESARASAADLATRTNLAEPTVAKILKILNRAGLVVSTRGATGGYMIARPAHDMTVADIISAVEGPVAITACADGHDDDCSLSGVCAMNGRWGEVNAAVRGALESVTLADMMNKKIVAQAAMPAREQVME</sequence>
<dbReference type="EMBL" id="CP002382">
    <property type="protein sequence ID" value="AEP09406.1"/>
    <property type="molecule type" value="Genomic_DNA"/>
</dbReference>